<proteinExistence type="predicted"/>
<dbReference type="RefSeq" id="WP_119864170.1">
    <property type="nucleotide sequence ID" value="NZ_CP016786.1"/>
</dbReference>
<dbReference type="AlphaFoldDB" id="A0A343J927"/>
<protein>
    <submittedName>
        <fullName evidence="1">Uncharacterized protein</fullName>
    </submittedName>
</protein>
<evidence type="ECO:0000313" key="1">
    <source>
        <dbReference type="EMBL" id="ASW42035.1"/>
    </source>
</evidence>
<dbReference type="KEGG" id="cia:BEN51_00475"/>
<keyword evidence="2" id="KW-1185">Reference proteome</keyword>
<evidence type="ECO:0000313" key="2">
    <source>
        <dbReference type="Proteomes" id="UP000264883"/>
    </source>
</evidence>
<reference evidence="1 2" key="1">
    <citation type="submission" date="2016-08" db="EMBL/GenBank/DDBJ databases">
        <title>Complete Genome Sequence Of The Indigo Reducing Clostridium isatidis DSM15098.</title>
        <authorList>
            <person name="Little G.T."/>
            <person name="Minton N.P."/>
        </authorList>
    </citation>
    <scope>NUCLEOTIDE SEQUENCE [LARGE SCALE GENOMIC DNA]</scope>
    <source>
        <strain evidence="1 2">DSM 15098</strain>
    </source>
</reference>
<dbReference type="EMBL" id="CP016786">
    <property type="protein sequence ID" value="ASW42035.1"/>
    <property type="molecule type" value="Genomic_DNA"/>
</dbReference>
<organism evidence="1 2">
    <name type="scientific">Clostridium isatidis</name>
    <dbReference type="NCBI Taxonomy" id="182773"/>
    <lineage>
        <taxon>Bacteria</taxon>
        <taxon>Bacillati</taxon>
        <taxon>Bacillota</taxon>
        <taxon>Clostridia</taxon>
        <taxon>Eubacteriales</taxon>
        <taxon>Clostridiaceae</taxon>
        <taxon>Clostridium</taxon>
    </lineage>
</organism>
<accession>A0A343J927</accession>
<dbReference type="Proteomes" id="UP000264883">
    <property type="component" value="Chromosome"/>
</dbReference>
<gene>
    <name evidence="1" type="ORF">BEN51_00475</name>
</gene>
<name>A0A343J927_9CLOT</name>
<sequence length="66" mass="7538">MKGKIIDYDYFEASVILEDDTVIKVPINKVNDYLTIGSVVKINTSELNCNTSNRPKVYHNNLTDFI</sequence>
<dbReference type="OrthoDB" id="1918088at2"/>